<evidence type="ECO:0000259" key="1">
    <source>
        <dbReference type="Pfam" id="PF13086"/>
    </source>
</evidence>
<dbReference type="OrthoDB" id="9757917at2"/>
<dbReference type="eggNOG" id="COG1112">
    <property type="taxonomic scope" value="Bacteria"/>
</dbReference>
<keyword evidence="4" id="KW-1185">Reference proteome</keyword>
<sequence length="1009" mass="115615">MHEQELKKLLYIYRELIDASQQIYKVPESYELAAQLSLDAFDKLISVVLSGDSSGNVTFPINSLQNHDYDAVQNLLQKIENIKAEDGKTDDYNYFIAFPAHRKNGFYSPFCIIDGVSITEYDLNISLTEKNIRFTKAFLDHIQTDSGSYCNLFKNIIEKHYGNQLNLDENKINSYFEKLSKDVKEYFVEELFDLGKDVLSNLSGLSYVKFFVDLIMISAGSSYDSFKSHLNEKKKIEFIDGTIDSVFIFAYPSAKYYTKLIQDYSNLLKEPYSKAFIKSLCSKLDFANTTNICLRYLGETNPDLPLNIYQYKSFHLANKNSKVAIQGPPGTGKSKLITSILASRYVEIVLNLSSEKAKIDENVDLMTLVSSTNNEAVRNIYDKFNGEDGFLLLGNDENRKITSYKIYDFLESIRETGNYIFDQENSRTRLAEQVIEMNQLDVKTTTIIESIERMQSELTGLQTDFKNTSVKIRGLKRLLVKIFRKDKELIDTFKAGLLNNLLNDLSTQLKKREVFKDDLALLETPELGFWSVFPCMALPALKRDKAVLLNMCKKFAAEYGEEPKRLQEFRGEYQRVDLINHYRSYLTEFLNEATKETEELYRLCVELMGKLNEYQILCDIKNELLHKISALSLGITNAENEYSLIQVRHCGLAYSCFDKAQKLHLPLLKKKYIDDEAFKLKIDEIFEVVQSLINSYSGLNSKPPAWYRLFKKGNLSVLATIYPVIFSTSLSIGGAIPLGVELGMGIMDEAGQTLFSYALPLIHRTKSFISIGDLNQLPPITNNVEERIEDLLNQYNLDRECYKKYDFNYSLQKVFEDECLFKETLRFHFRCKPEIMKFFNDTFYKGQLINQLPMYEDLGIPALGFYNIAGETEIENGSLYNNAEIDQVLRAIEYLIGNGIEVGDIGVVAPYRAHISKLRKKIPHEVRVGTVHTFQGGEKKVIIMTSVVTTGNVNFLDQSYLINVAISRAQQSFIFIGNMKTLENKGNNISKLVLYMQSHGEDLSKIYLN</sequence>
<dbReference type="InParanoid" id="D4H6Y2"/>
<dbReference type="SUPFAM" id="SSF52540">
    <property type="entry name" value="P-loop containing nucleoside triphosphate hydrolases"/>
    <property type="match status" value="1"/>
</dbReference>
<keyword evidence="3" id="KW-0547">Nucleotide-binding</keyword>
<dbReference type="KEGG" id="dap:Dacet_1073"/>
<dbReference type="EMBL" id="CP001968">
    <property type="protein sequence ID" value="ADD67848.1"/>
    <property type="molecule type" value="Genomic_DNA"/>
</dbReference>
<dbReference type="PANTHER" id="PTHR10887:SF495">
    <property type="entry name" value="HELICASE SENATAXIN ISOFORM X1-RELATED"/>
    <property type="match status" value="1"/>
</dbReference>
<dbReference type="Pfam" id="PF13087">
    <property type="entry name" value="AAA_12"/>
    <property type="match status" value="1"/>
</dbReference>
<keyword evidence="3" id="KW-0378">Hydrolase</keyword>
<reference evidence="3 4" key="1">
    <citation type="journal article" date="2010" name="Stand. Genomic Sci.">
        <title>Complete genome sequence of Denitrovibrio acetiphilus type strain (N2460).</title>
        <authorList>
            <person name="Kiss H."/>
            <person name="Lang E."/>
            <person name="Lapidus A."/>
            <person name="Copeland A."/>
            <person name="Nolan M."/>
            <person name="Glavina Del Rio T."/>
            <person name="Chen F."/>
            <person name="Lucas S."/>
            <person name="Tice H."/>
            <person name="Cheng J.F."/>
            <person name="Han C."/>
            <person name="Goodwin L."/>
            <person name="Pitluck S."/>
            <person name="Liolios K."/>
            <person name="Pati A."/>
            <person name="Ivanova N."/>
            <person name="Mavromatis K."/>
            <person name="Chen A."/>
            <person name="Palaniappan K."/>
            <person name="Land M."/>
            <person name="Hauser L."/>
            <person name="Chang Y.J."/>
            <person name="Jeffries C.D."/>
            <person name="Detter J.C."/>
            <person name="Brettin T."/>
            <person name="Spring S."/>
            <person name="Rohde M."/>
            <person name="Goker M."/>
            <person name="Woyke T."/>
            <person name="Bristow J."/>
            <person name="Eisen J.A."/>
            <person name="Markowitz V."/>
            <person name="Hugenholtz P."/>
            <person name="Kyrpides N.C."/>
            <person name="Klenk H.P."/>
        </authorList>
    </citation>
    <scope>NUCLEOTIDE SEQUENCE [LARGE SCALE GENOMIC DNA]</scope>
    <source>
        <strain evidence="4">DSM 12809 / NBRC 114555 / N2460</strain>
    </source>
</reference>
<evidence type="ECO:0000313" key="3">
    <source>
        <dbReference type="EMBL" id="ADD67848.1"/>
    </source>
</evidence>
<dbReference type="Proteomes" id="UP000002012">
    <property type="component" value="Chromosome"/>
</dbReference>
<gene>
    <name evidence="3" type="ordered locus">Dacet_1073</name>
</gene>
<dbReference type="Pfam" id="PF13086">
    <property type="entry name" value="AAA_11"/>
    <property type="match status" value="1"/>
</dbReference>
<keyword evidence="3" id="KW-0067">ATP-binding</keyword>
<dbReference type="Gene3D" id="3.40.50.300">
    <property type="entry name" value="P-loop containing nucleotide triphosphate hydrolases"/>
    <property type="match status" value="3"/>
</dbReference>
<dbReference type="RefSeq" id="WP_013010379.1">
    <property type="nucleotide sequence ID" value="NC_013943.1"/>
</dbReference>
<feature type="domain" description="DNA2/NAM7 helicase-like C-terminal" evidence="2">
    <location>
        <begin position="813"/>
        <end position="979"/>
    </location>
</feature>
<feature type="domain" description="DNA2/NAM7 helicase helicase" evidence="1">
    <location>
        <begin position="306"/>
        <end position="473"/>
    </location>
</feature>
<evidence type="ECO:0000259" key="2">
    <source>
        <dbReference type="Pfam" id="PF13087"/>
    </source>
</evidence>
<dbReference type="InterPro" id="IPR045055">
    <property type="entry name" value="DNA2/NAM7-like"/>
</dbReference>
<dbReference type="InterPro" id="IPR041677">
    <property type="entry name" value="DNA2/NAM7_AAA_11"/>
</dbReference>
<evidence type="ECO:0000313" key="4">
    <source>
        <dbReference type="Proteomes" id="UP000002012"/>
    </source>
</evidence>
<dbReference type="InterPro" id="IPR027417">
    <property type="entry name" value="P-loop_NTPase"/>
</dbReference>
<dbReference type="CDD" id="cd18808">
    <property type="entry name" value="SF1_C_Upf1"/>
    <property type="match status" value="1"/>
</dbReference>
<dbReference type="PaxDb" id="522772-Dacet_1073"/>
<dbReference type="InterPro" id="IPR047187">
    <property type="entry name" value="SF1_C_Upf1"/>
</dbReference>
<proteinExistence type="predicted"/>
<protein>
    <submittedName>
        <fullName evidence="3">Superfamily I DNA and RNA helicase and helicase subunits-like protein</fullName>
    </submittedName>
</protein>
<organism evidence="3 4">
    <name type="scientific">Denitrovibrio acetiphilus (strain DSM 12809 / NBRC 114555 / N2460)</name>
    <dbReference type="NCBI Taxonomy" id="522772"/>
    <lineage>
        <taxon>Bacteria</taxon>
        <taxon>Pseudomonadati</taxon>
        <taxon>Deferribacterota</taxon>
        <taxon>Deferribacteres</taxon>
        <taxon>Deferribacterales</taxon>
        <taxon>Geovibrionaceae</taxon>
        <taxon>Denitrovibrio</taxon>
    </lineage>
</organism>
<keyword evidence="3" id="KW-0347">Helicase</keyword>
<dbReference type="PANTHER" id="PTHR10887">
    <property type="entry name" value="DNA2/NAM7 HELICASE FAMILY"/>
    <property type="match status" value="1"/>
</dbReference>
<dbReference type="HOGENOM" id="CLU_298047_0_0_0"/>
<name>D4H6Y2_DENA2</name>
<dbReference type="InterPro" id="IPR041679">
    <property type="entry name" value="DNA2/NAM7-like_C"/>
</dbReference>
<dbReference type="AlphaFoldDB" id="D4H6Y2"/>
<dbReference type="STRING" id="522772.Dacet_1073"/>
<dbReference type="GO" id="GO:0004386">
    <property type="term" value="F:helicase activity"/>
    <property type="evidence" value="ECO:0007669"/>
    <property type="project" value="UniProtKB-KW"/>
</dbReference>
<accession>D4H6Y2</accession>